<dbReference type="RefSeq" id="WP_311700263.1">
    <property type="nucleotide sequence ID" value="NZ_JAVREY010000085.1"/>
</dbReference>
<feature type="chain" id="PRO_5046196109" evidence="2">
    <location>
        <begin position="21"/>
        <end position="266"/>
    </location>
</feature>
<sequence>MFTHRPVRLAALGAAGLALAAGLATTASATPGHHAHTAATAKPTVVLVHGAWADSSSWGGVVKQLQADGYTVTAPANPLRGLKSDAAYLADYLKTIHGPIILVGHSYGGAVITDAATGNPDVKALVYVAAFAPDKGESAAAISAKFPGSHLSDDPNAPVPTALNAVPFSQPDGSTGVDLYLKPEKYRDVFVSDRLSKARAAELAATQRPITAQALGEPSGTPAWKTIPSWYLVARADHAIPPPRSGSWRRARTPTPPRSTLRTPSS</sequence>
<dbReference type="Proteomes" id="UP001183809">
    <property type="component" value="Unassembled WGS sequence"/>
</dbReference>
<dbReference type="EMBL" id="JAVREY010000085">
    <property type="protein sequence ID" value="MDT0468819.1"/>
    <property type="molecule type" value="Genomic_DNA"/>
</dbReference>
<dbReference type="SUPFAM" id="SSF53474">
    <property type="entry name" value="alpha/beta-Hydrolases"/>
    <property type="match status" value="1"/>
</dbReference>
<dbReference type="InterPro" id="IPR052897">
    <property type="entry name" value="Sec-Metab_Biosynth_Hydrolase"/>
</dbReference>
<dbReference type="InterPro" id="IPR029058">
    <property type="entry name" value="AB_hydrolase_fold"/>
</dbReference>
<feature type="signal peptide" evidence="2">
    <location>
        <begin position="1"/>
        <end position="20"/>
    </location>
</feature>
<feature type="domain" description="AB hydrolase-1" evidence="3">
    <location>
        <begin position="45"/>
        <end position="247"/>
    </location>
</feature>
<evidence type="ECO:0000313" key="5">
    <source>
        <dbReference type="Proteomes" id="UP001183809"/>
    </source>
</evidence>
<evidence type="ECO:0000259" key="3">
    <source>
        <dbReference type="Pfam" id="PF12697"/>
    </source>
</evidence>
<evidence type="ECO:0000256" key="1">
    <source>
        <dbReference type="SAM" id="MobiDB-lite"/>
    </source>
</evidence>
<dbReference type="Pfam" id="PF12697">
    <property type="entry name" value="Abhydrolase_6"/>
    <property type="match status" value="1"/>
</dbReference>
<reference evidence="5" key="1">
    <citation type="submission" date="2023-07" db="EMBL/GenBank/DDBJ databases">
        <title>30 novel species of actinomycetes from the DSMZ collection.</title>
        <authorList>
            <person name="Nouioui I."/>
        </authorList>
    </citation>
    <scope>NUCLEOTIDE SEQUENCE [LARGE SCALE GENOMIC DNA]</scope>
    <source>
        <strain evidence="5">DSM 41699</strain>
    </source>
</reference>
<keyword evidence="5" id="KW-1185">Reference proteome</keyword>
<comment type="caution">
    <text evidence="4">The sequence shown here is derived from an EMBL/GenBank/DDBJ whole genome shotgun (WGS) entry which is preliminary data.</text>
</comment>
<name>A0ABU2U6L1_9ACTN</name>
<dbReference type="GO" id="GO:0016787">
    <property type="term" value="F:hydrolase activity"/>
    <property type="evidence" value="ECO:0007669"/>
    <property type="project" value="UniProtKB-KW"/>
</dbReference>
<evidence type="ECO:0000313" key="4">
    <source>
        <dbReference type="EMBL" id="MDT0468819.1"/>
    </source>
</evidence>
<evidence type="ECO:0000256" key="2">
    <source>
        <dbReference type="SAM" id="SignalP"/>
    </source>
</evidence>
<keyword evidence="4" id="KW-0378">Hydrolase</keyword>
<proteinExistence type="predicted"/>
<protein>
    <submittedName>
        <fullName evidence="4">Alpha/beta hydrolase</fullName>
    </submittedName>
</protein>
<organism evidence="4 5">
    <name type="scientific">Streptomyces gibsoniae</name>
    <dbReference type="NCBI Taxonomy" id="3075529"/>
    <lineage>
        <taxon>Bacteria</taxon>
        <taxon>Bacillati</taxon>
        <taxon>Actinomycetota</taxon>
        <taxon>Actinomycetes</taxon>
        <taxon>Kitasatosporales</taxon>
        <taxon>Streptomycetaceae</taxon>
        <taxon>Streptomyces</taxon>
    </lineage>
</organism>
<dbReference type="Gene3D" id="3.40.50.1820">
    <property type="entry name" value="alpha/beta hydrolase"/>
    <property type="match status" value="1"/>
</dbReference>
<dbReference type="PANTHER" id="PTHR37017">
    <property type="entry name" value="AB HYDROLASE-1 DOMAIN-CONTAINING PROTEIN-RELATED"/>
    <property type="match status" value="1"/>
</dbReference>
<gene>
    <name evidence="4" type="ORF">RM764_38595</name>
</gene>
<dbReference type="InterPro" id="IPR000073">
    <property type="entry name" value="AB_hydrolase_1"/>
</dbReference>
<dbReference type="PANTHER" id="PTHR37017:SF11">
    <property type="entry name" value="ESTERASE_LIPASE_THIOESTERASE DOMAIN-CONTAINING PROTEIN"/>
    <property type="match status" value="1"/>
</dbReference>
<keyword evidence="2" id="KW-0732">Signal</keyword>
<feature type="region of interest" description="Disordered" evidence="1">
    <location>
        <begin position="240"/>
        <end position="266"/>
    </location>
</feature>
<accession>A0ABU2U6L1</accession>